<accession>A0ABV2K3J4</accession>
<protein>
    <submittedName>
        <fullName evidence="1">Uncharacterized protein</fullName>
    </submittedName>
</protein>
<gene>
    <name evidence="1" type="ORF">ABIC55_000735</name>
</gene>
<organism evidence="1 2">
    <name type="scientific">Sporosarcina psychrophila</name>
    <name type="common">Bacillus psychrophilus</name>
    <dbReference type="NCBI Taxonomy" id="1476"/>
    <lineage>
        <taxon>Bacteria</taxon>
        <taxon>Bacillati</taxon>
        <taxon>Bacillota</taxon>
        <taxon>Bacilli</taxon>
        <taxon>Bacillales</taxon>
        <taxon>Caryophanaceae</taxon>
        <taxon>Sporosarcina</taxon>
    </lineage>
</organism>
<keyword evidence="2" id="KW-1185">Reference proteome</keyword>
<dbReference type="EMBL" id="JBEPME010000001">
    <property type="protein sequence ID" value="MET3655651.1"/>
    <property type="molecule type" value="Genomic_DNA"/>
</dbReference>
<evidence type="ECO:0000313" key="2">
    <source>
        <dbReference type="Proteomes" id="UP001549104"/>
    </source>
</evidence>
<name>A0ABV2K3J4_SPOPS</name>
<evidence type="ECO:0000313" key="1">
    <source>
        <dbReference type="EMBL" id="MET3655651.1"/>
    </source>
</evidence>
<sequence length="111" mass="13235">MKINDGAKVIRTCIHREPVMLEAGNTTSCDITPEWIAEIIVGNPGRREIGARYKKNRPSLFMRRLDCCEQGWYHEKFFHPYVKEKFFAWDEKAFFFDKKIDYSKVEVRRSL</sequence>
<comment type="caution">
    <text evidence="1">The sequence shown here is derived from an EMBL/GenBank/DDBJ whole genome shotgun (WGS) entry which is preliminary data.</text>
</comment>
<dbReference type="Proteomes" id="UP001549104">
    <property type="component" value="Unassembled WGS sequence"/>
</dbReference>
<proteinExistence type="predicted"/>
<reference evidence="1 2" key="1">
    <citation type="submission" date="2024-06" db="EMBL/GenBank/DDBJ databases">
        <title>Sorghum-associated microbial communities from plants grown in Nebraska, USA.</title>
        <authorList>
            <person name="Schachtman D."/>
        </authorList>
    </citation>
    <scope>NUCLEOTIDE SEQUENCE [LARGE SCALE GENOMIC DNA]</scope>
    <source>
        <strain evidence="1 2">1288</strain>
    </source>
</reference>